<proteinExistence type="predicted"/>
<comment type="caution">
    <text evidence="1">The sequence shown here is derived from an EMBL/GenBank/DDBJ whole genome shotgun (WGS) entry which is preliminary data.</text>
</comment>
<sequence>MCVCEGKSRESSFSGSKGEERVKIAVCVLCVSGSEKSELAEASNENQLAL</sequence>
<protein>
    <submittedName>
        <fullName evidence="1">Uncharacterized protein</fullName>
    </submittedName>
</protein>
<keyword evidence="2" id="KW-1185">Reference proteome</keyword>
<evidence type="ECO:0000313" key="1">
    <source>
        <dbReference type="EMBL" id="OMO49745.1"/>
    </source>
</evidence>
<name>A0A1R3FVD1_9ROSI</name>
<organism evidence="1 2">
    <name type="scientific">Corchorus olitorius</name>
    <dbReference type="NCBI Taxonomy" id="93759"/>
    <lineage>
        <taxon>Eukaryota</taxon>
        <taxon>Viridiplantae</taxon>
        <taxon>Streptophyta</taxon>
        <taxon>Embryophyta</taxon>
        <taxon>Tracheophyta</taxon>
        <taxon>Spermatophyta</taxon>
        <taxon>Magnoliopsida</taxon>
        <taxon>eudicotyledons</taxon>
        <taxon>Gunneridae</taxon>
        <taxon>Pentapetalae</taxon>
        <taxon>rosids</taxon>
        <taxon>malvids</taxon>
        <taxon>Malvales</taxon>
        <taxon>Malvaceae</taxon>
        <taxon>Grewioideae</taxon>
        <taxon>Apeibeae</taxon>
        <taxon>Corchorus</taxon>
    </lineage>
</organism>
<dbReference type="Proteomes" id="UP000187203">
    <property type="component" value="Unassembled WGS sequence"/>
</dbReference>
<accession>A0A1R3FVD1</accession>
<evidence type="ECO:0000313" key="2">
    <source>
        <dbReference type="Proteomes" id="UP000187203"/>
    </source>
</evidence>
<dbReference type="AlphaFoldDB" id="A0A1R3FVD1"/>
<dbReference type="EMBL" id="AWUE01024789">
    <property type="protein sequence ID" value="OMO49745.1"/>
    <property type="molecule type" value="Genomic_DNA"/>
</dbReference>
<reference evidence="2" key="1">
    <citation type="submission" date="2013-09" db="EMBL/GenBank/DDBJ databases">
        <title>Corchorus olitorius genome sequencing.</title>
        <authorList>
            <person name="Alam M."/>
            <person name="Haque M.S."/>
            <person name="Islam M.S."/>
            <person name="Emdad E.M."/>
            <person name="Islam M.M."/>
            <person name="Ahmed B."/>
            <person name="Halim A."/>
            <person name="Hossen Q.M.M."/>
            <person name="Hossain M.Z."/>
            <person name="Ahmed R."/>
            <person name="Khan M.M."/>
            <person name="Islam R."/>
            <person name="Rashid M.M."/>
            <person name="Khan S.A."/>
            <person name="Rahman M.S."/>
            <person name="Alam M."/>
            <person name="Yahiya A.S."/>
            <person name="Khan M.S."/>
            <person name="Azam M.S."/>
            <person name="Haque T."/>
            <person name="Lashkar M.Z.H."/>
            <person name="Akhand A.I."/>
            <person name="Morshed G."/>
            <person name="Roy S."/>
            <person name="Uddin K.S."/>
            <person name="Rabeya T."/>
            <person name="Hossain A.S."/>
            <person name="Chowdhury A."/>
            <person name="Snigdha A.R."/>
            <person name="Mortoza M.S."/>
            <person name="Matin S.A."/>
            <person name="Hoque S.M.E."/>
            <person name="Islam M.K."/>
            <person name="Roy D.K."/>
            <person name="Haider R."/>
            <person name="Moosa M.M."/>
            <person name="Elias S.M."/>
            <person name="Hasan A.M."/>
            <person name="Jahan S."/>
            <person name="Shafiuddin M."/>
            <person name="Mahmood N."/>
            <person name="Shommy N.S."/>
        </authorList>
    </citation>
    <scope>NUCLEOTIDE SEQUENCE [LARGE SCALE GENOMIC DNA]</scope>
    <source>
        <strain evidence="2">cv. O-4</strain>
    </source>
</reference>
<gene>
    <name evidence="1" type="ORF">COLO4_38412</name>
</gene>